<dbReference type="PANTHER" id="PTHR10192:SF5">
    <property type="entry name" value="GEPHYRIN"/>
    <property type="match status" value="1"/>
</dbReference>
<dbReference type="SUPFAM" id="SSF63882">
    <property type="entry name" value="MoeA N-terminal region -like"/>
    <property type="match status" value="1"/>
</dbReference>
<organism evidence="14 15">
    <name type="scientific">Microbacterium sorbitolivorans</name>
    <dbReference type="NCBI Taxonomy" id="1867410"/>
    <lineage>
        <taxon>Bacteria</taxon>
        <taxon>Bacillati</taxon>
        <taxon>Actinomycetota</taxon>
        <taxon>Actinomycetes</taxon>
        <taxon>Micrococcales</taxon>
        <taxon>Microbacteriaceae</taxon>
        <taxon>Microbacterium</taxon>
    </lineage>
</organism>
<feature type="compositionally biased region" description="Basic residues" evidence="12">
    <location>
        <begin position="246"/>
        <end position="260"/>
    </location>
</feature>
<dbReference type="GO" id="GO:0005829">
    <property type="term" value="C:cytosol"/>
    <property type="evidence" value="ECO:0007669"/>
    <property type="project" value="TreeGrafter"/>
</dbReference>
<comment type="function">
    <text evidence="2">Catalyzes the insertion of molybdate into adenylated molybdopterin with the concomitant release of AMP.</text>
</comment>
<feature type="compositionally biased region" description="Basic and acidic residues" evidence="12">
    <location>
        <begin position="235"/>
        <end position="245"/>
    </location>
</feature>
<feature type="compositionally biased region" description="Basic residues" evidence="12">
    <location>
        <begin position="201"/>
        <end position="215"/>
    </location>
</feature>
<dbReference type="InterPro" id="IPR038987">
    <property type="entry name" value="MoeA-like"/>
</dbReference>
<feature type="compositionally biased region" description="Basic and acidic residues" evidence="12">
    <location>
        <begin position="336"/>
        <end position="369"/>
    </location>
</feature>
<feature type="compositionally biased region" description="Basic residues" evidence="12">
    <location>
        <begin position="38"/>
        <end position="54"/>
    </location>
</feature>
<dbReference type="SUPFAM" id="SSF63867">
    <property type="entry name" value="MoeA C-terminal domain-like"/>
    <property type="match status" value="1"/>
</dbReference>
<name>A0A367Y3U4_9MICO</name>
<dbReference type="OrthoDB" id="9804758at2"/>
<evidence type="ECO:0000256" key="12">
    <source>
        <dbReference type="SAM" id="MobiDB-lite"/>
    </source>
</evidence>
<feature type="region of interest" description="Disordered" evidence="12">
    <location>
        <begin position="1"/>
        <end position="369"/>
    </location>
</feature>
<evidence type="ECO:0000256" key="10">
    <source>
        <dbReference type="ARBA" id="ARBA00023150"/>
    </source>
</evidence>
<evidence type="ECO:0000256" key="8">
    <source>
        <dbReference type="ARBA" id="ARBA00022723"/>
    </source>
</evidence>
<evidence type="ECO:0000256" key="4">
    <source>
        <dbReference type="ARBA" id="ARBA00010763"/>
    </source>
</evidence>
<keyword evidence="9" id="KW-0460">Magnesium</keyword>
<dbReference type="InterPro" id="IPR036425">
    <property type="entry name" value="MoaB/Mog-like_dom_sf"/>
</dbReference>
<evidence type="ECO:0000256" key="6">
    <source>
        <dbReference type="ARBA" id="ARBA00022505"/>
    </source>
</evidence>
<keyword evidence="8" id="KW-0479">Metal-binding</keyword>
<evidence type="ECO:0000313" key="14">
    <source>
        <dbReference type="EMBL" id="RCK60230.1"/>
    </source>
</evidence>
<evidence type="ECO:0000313" key="15">
    <source>
        <dbReference type="Proteomes" id="UP000253508"/>
    </source>
</evidence>
<dbReference type="NCBIfam" id="NF045515">
    <property type="entry name" value="Glp_gephyrin"/>
    <property type="match status" value="1"/>
</dbReference>
<dbReference type="SMART" id="SM00852">
    <property type="entry name" value="MoCF_biosynth"/>
    <property type="match status" value="1"/>
</dbReference>
<dbReference type="GO" id="GO:0006777">
    <property type="term" value="P:Mo-molybdopterin cofactor biosynthetic process"/>
    <property type="evidence" value="ECO:0007669"/>
    <property type="project" value="UniProtKB-KW"/>
</dbReference>
<dbReference type="Pfam" id="PF00994">
    <property type="entry name" value="MoCF_biosynth"/>
    <property type="match status" value="1"/>
</dbReference>
<keyword evidence="10" id="KW-0501">Molybdenum cofactor biosynthesis</keyword>
<sequence length="791" mass="83843">MPAPETRRKSAGIAGNLACRHGPSPAGCTRGLAVSGRGRAHRPARRAVPARRARPAPPGGRPGRDRRRGRARIPRGPRARGGRRRAPHRDRRRRRRRVEPAAPDPAPHARRGPREGRQRRARGGRPRARVRRRSGARAPHPRQRRAAAGGRRRRARRHRHLRVAPGRRGRVRKSRGSPRLGRRAGVHGPGHGVLVAAARRGAPRGARRPPPRRRRAADVRGGGRARFRRAAGRLAHGDAGDPPDRRYRRPAPRPDRARRRPALDGQGGAAARGRGRWGSGGRCRGSGCGPRGSGTGRGGPPRRCRRRRRARAVGAGGRRHPRRGPDPARRARRRRADPLRRPRRDRLRERGALAARGRDPRRPRYGRDLDARGNGGLDWPRGGARVIAVEEYTGRVMADAQPLPAEAVPVSDARGRTLAEPAIARLEIPRFDNSAMDGFAVRFADVAGATEADPVALRVTADVPAGSTLDPAIAPGTAARIMTGAPVPAGADTVSPFEGTVGGLADSLGTALVWQEPRAVGAHVRRRGEDLKVGDEVLPAGTPLGPLQVAALVAAGIAEVRVARRPRVLVASTGSELVAPGEAPGPGQIPDSNSTLLALLVADAGAEVVGCARVDDDPVTLTRLLAATDADVVITSGGVSAGAFEPVRQALEGTVSFEKVAMQPGKPQAFGRLPSGALFFGLPGNPVSVAVSFEVIVRPALLALQGRGEVHRPTLRLPAACGWRTPDGRSQYLPIAVDRDDPARWAVRPATAGGSGSHLAGGLGRAEGYAIVPADVAAVEAGDPIEVILIP</sequence>
<comment type="pathway">
    <text evidence="3">Cofactor biosynthesis; molybdopterin biosynthesis.</text>
</comment>
<dbReference type="InterPro" id="IPR005110">
    <property type="entry name" value="MoeA_linker/N"/>
</dbReference>
<dbReference type="InterPro" id="IPR005111">
    <property type="entry name" value="MoeA_C_domain_IV"/>
</dbReference>
<dbReference type="SUPFAM" id="SSF53218">
    <property type="entry name" value="Molybdenum cofactor biosynthesis proteins"/>
    <property type="match status" value="1"/>
</dbReference>
<evidence type="ECO:0000256" key="11">
    <source>
        <dbReference type="ARBA" id="ARBA00047317"/>
    </source>
</evidence>
<dbReference type="Gene3D" id="2.40.340.10">
    <property type="entry name" value="MoeA, C-terminal, domain IV"/>
    <property type="match status" value="1"/>
</dbReference>
<proteinExistence type="inferred from homology"/>
<dbReference type="Gene3D" id="3.90.105.10">
    <property type="entry name" value="Molybdopterin biosynthesis moea protein, domain 2"/>
    <property type="match status" value="1"/>
</dbReference>
<keyword evidence="7 14" id="KW-0808">Transferase</keyword>
<feature type="compositionally biased region" description="Basic residues" evidence="12">
    <location>
        <begin position="300"/>
        <end position="322"/>
    </location>
</feature>
<comment type="similarity">
    <text evidence="4">Belongs to the MoeA family.</text>
</comment>
<dbReference type="AlphaFoldDB" id="A0A367Y3U4"/>
<gene>
    <name evidence="14" type="ORF">DTO57_06240</name>
</gene>
<comment type="caution">
    <text evidence="14">The sequence shown here is derived from an EMBL/GenBank/DDBJ whole genome shotgun (WGS) entry which is preliminary data.</text>
</comment>
<feature type="compositionally biased region" description="Basic residues" evidence="12">
    <location>
        <begin position="64"/>
        <end position="97"/>
    </location>
</feature>
<dbReference type="EMBL" id="QORO01000002">
    <property type="protein sequence ID" value="RCK60230.1"/>
    <property type="molecule type" value="Genomic_DNA"/>
</dbReference>
<evidence type="ECO:0000256" key="2">
    <source>
        <dbReference type="ARBA" id="ARBA00002901"/>
    </source>
</evidence>
<dbReference type="Pfam" id="PF03454">
    <property type="entry name" value="MoeA_C"/>
    <property type="match status" value="1"/>
</dbReference>
<dbReference type="PANTHER" id="PTHR10192">
    <property type="entry name" value="MOLYBDOPTERIN BIOSYNTHESIS PROTEIN"/>
    <property type="match status" value="1"/>
</dbReference>
<dbReference type="NCBIfam" id="TIGR00177">
    <property type="entry name" value="molyb_syn"/>
    <property type="match status" value="1"/>
</dbReference>
<evidence type="ECO:0000256" key="9">
    <source>
        <dbReference type="ARBA" id="ARBA00022842"/>
    </source>
</evidence>
<evidence type="ECO:0000259" key="13">
    <source>
        <dbReference type="SMART" id="SM00852"/>
    </source>
</evidence>
<evidence type="ECO:0000256" key="1">
    <source>
        <dbReference type="ARBA" id="ARBA00001946"/>
    </source>
</evidence>
<keyword evidence="15" id="KW-1185">Reference proteome</keyword>
<evidence type="ECO:0000256" key="5">
    <source>
        <dbReference type="ARBA" id="ARBA00013269"/>
    </source>
</evidence>
<dbReference type="EC" id="2.10.1.1" evidence="5"/>
<dbReference type="Gene3D" id="3.40.980.10">
    <property type="entry name" value="MoaB/Mog-like domain"/>
    <property type="match status" value="1"/>
</dbReference>
<feature type="compositionally biased region" description="Basic residues" evidence="12">
    <location>
        <begin position="119"/>
        <end position="185"/>
    </location>
</feature>
<dbReference type="InterPro" id="IPR036135">
    <property type="entry name" value="MoeA_linker/N_sf"/>
</dbReference>
<dbReference type="Pfam" id="PF03453">
    <property type="entry name" value="MoeA_N"/>
    <property type="match status" value="1"/>
</dbReference>
<feature type="domain" description="MoaB/Mog" evidence="13">
    <location>
        <begin position="569"/>
        <end position="703"/>
    </location>
</feature>
<evidence type="ECO:0000256" key="7">
    <source>
        <dbReference type="ARBA" id="ARBA00022679"/>
    </source>
</evidence>
<protein>
    <recommendedName>
        <fullName evidence="5">molybdopterin molybdotransferase</fullName>
        <ecNumber evidence="5">2.10.1.1</ecNumber>
    </recommendedName>
</protein>
<evidence type="ECO:0000256" key="3">
    <source>
        <dbReference type="ARBA" id="ARBA00005046"/>
    </source>
</evidence>
<dbReference type="UniPathway" id="UPA00344"/>
<dbReference type="FunFam" id="3.40.980.10:FF:000004">
    <property type="entry name" value="Molybdopterin molybdenumtransferase"/>
    <property type="match status" value="1"/>
</dbReference>
<keyword evidence="6" id="KW-0500">Molybdenum</keyword>
<dbReference type="InterPro" id="IPR001453">
    <property type="entry name" value="MoaB/Mog_dom"/>
</dbReference>
<dbReference type="GO" id="GO:0061599">
    <property type="term" value="F:molybdopterin molybdotransferase activity"/>
    <property type="evidence" value="ECO:0007669"/>
    <property type="project" value="UniProtKB-EC"/>
</dbReference>
<dbReference type="CDD" id="cd00887">
    <property type="entry name" value="MoeA"/>
    <property type="match status" value="1"/>
</dbReference>
<dbReference type="Gene3D" id="2.170.190.11">
    <property type="entry name" value="Molybdopterin biosynthesis moea protein, domain 3"/>
    <property type="match status" value="1"/>
</dbReference>
<accession>A0A367Y3U4</accession>
<reference evidence="14 15" key="1">
    <citation type="submission" date="2018-07" db="EMBL/GenBank/DDBJ databases">
        <title>Microbacterium endoborsara sp. nov., a novel actinobacterium isolated from Borszczowia aralocaspica.</title>
        <authorList>
            <person name="An D."/>
        </authorList>
    </citation>
    <scope>NUCLEOTIDE SEQUENCE [LARGE SCALE GENOMIC DNA]</scope>
    <source>
        <strain evidence="14 15">C1.15228</strain>
    </source>
</reference>
<dbReference type="GO" id="GO:0046872">
    <property type="term" value="F:metal ion binding"/>
    <property type="evidence" value="ECO:0007669"/>
    <property type="project" value="UniProtKB-KW"/>
</dbReference>
<dbReference type="Proteomes" id="UP000253508">
    <property type="component" value="Unassembled WGS sequence"/>
</dbReference>
<comment type="catalytic activity">
    <reaction evidence="11">
        <text>adenylyl-molybdopterin + molybdate = Mo-molybdopterin + AMP + H(+)</text>
        <dbReference type="Rhea" id="RHEA:35047"/>
        <dbReference type="ChEBI" id="CHEBI:15378"/>
        <dbReference type="ChEBI" id="CHEBI:36264"/>
        <dbReference type="ChEBI" id="CHEBI:62727"/>
        <dbReference type="ChEBI" id="CHEBI:71302"/>
        <dbReference type="ChEBI" id="CHEBI:456215"/>
        <dbReference type="EC" id="2.10.1.1"/>
    </reaction>
</comment>
<dbReference type="InterPro" id="IPR036688">
    <property type="entry name" value="MoeA_C_domain_IV_sf"/>
</dbReference>
<comment type="cofactor">
    <cofactor evidence="1">
        <name>Mg(2+)</name>
        <dbReference type="ChEBI" id="CHEBI:18420"/>
    </cofactor>
</comment>
<feature type="compositionally biased region" description="Gly residues" evidence="12">
    <location>
        <begin position="265"/>
        <end position="299"/>
    </location>
</feature>